<keyword evidence="3" id="KW-1185">Reference proteome</keyword>
<dbReference type="GO" id="GO:0004519">
    <property type="term" value="F:endonuclease activity"/>
    <property type="evidence" value="ECO:0007669"/>
    <property type="project" value="UniProtKB-KW"/>
</dbReference>
<dbReference type="PANTHER" id="PTHR12121:SF36">
    <property type="entry name" value="ENDONUCLEASE_EXONUCLEASE_PHOSPHATASE DOMAIN-CONTAINING PROTEIN"/>
    <property type="match status" value="1"/>
</dbReference>
<evidence type="ECO:0000313" key="3">
    <source>
        <dbReference type="Proteomes" id="UP001597307"/>
    </source>
</evidence>
<protein>
    <submittedName>
        <fullName evidence="2">Endonuclease/exonuclease/phosphatase family protein</fullName>
    </submittedName>
</protein>
<comment type="caution">
    <text evidence="2">The sequence shown here is derived from an EMBL/GenBank/DDBJ whole genome shotgun (WGS) entry which is preliminary data.</text>
</comment>
<dbReference type="InterPro" id="IPR036691">
    <property type="entry name" value="Endo/exonu/phosph_ase_sf"/>
</dbReference>
<keyword evidence="2" id="KW-0540">Nuclease</keyword>
<evidence type="ECO:0000259" key="1">
    <source>
        <dbReference type="Pfam" id="PF03372"/>
    </source>
</evidence>
<name>A0ABW4Q6C5_9MICC</name>
<organism evidence="2 3">
    <name type="scientific">Arthrobacter flavus</name>
    <dbReference type="NCBI Taxonomy" id="95172"/>
    <lineage>
        <taxon>Bacteria</taxon>
        <taxon>Bacillati</taxon>
        <taxon>Actinomycetota</taxon>
        <taxon>Actinomycetes</taxon>
        <taxon>Micrococcales</taxon>
        <taxon>Micrococcaceae</taxon>
        <taxon>Arthrobacter</taxon>
    </lineage>
</organism>
<dbReference type="Gene3D" id="3.60.10.10">
    <property type="entry name" value="Endonuclease/exonuclease/phosphatase"/>
    <property type="match status" value="1"/>
</dbReference>
<dbReference type="SUPFAM" id="SSF56219">
    <property type="entry name" value="DNase I-like"/>
    <property type="match status" value="1"/>
</dbReference>
<keyword evidence="2" id="KW-0255">Endonuclease</keyword>
<keyword evidence="2" id="KW-0378">Hydrolase</keyword>
<dbReference type="RefSeq" id="WP_343879894.1">
    <property type="nucleotide sequence ID" value="NZ_BAAAIJ010000047.1"/>
</dbReference>
<proteinExistence type="predicted"/>
<dbReference type="PANTHER" id="PTHR12121">
    <property type="entry name" value="CARBON CATABOLITE REPRESSOR PROTEIN 4"/>
    <property type="match status" value="1"/>
</dbReference>
<dbReference type="CDD" id="cd09083">
    <property type="entry name" value="EEP-1"/>
    <property type="match status" value="1"/>
</dbReference>
<dbReference type="InterPro" id="IPR005135">
    <property type="entry name" value="Endo/exonuclease/phosphatase"/>
</dbReference>
<sequence>MTFNIRRSMPHLMPSNRDSWAVRAPLVTRLLREEQPSLLGVQEALPSQLDAVRAGLGPDYSGIGRGRNADGNGEQCPLFYDRRRLKLLDWQQFALSSKPTVAGSMSWGNRIPRIAVRARFRDVATGKDFVVINTHLDHLSRRSRLYSADTLRHLVRDSELPAMVMGDFNIDAPSGPYTILTGSGVLRDTWTAAHRQLTEQWGTFPHYRKPRRGAKRIDWILSTPDFTVLRAGINVTRYGGAWPSDHAPVQAVLLLGASSA</sequence>
<feature type="domain" description="Endonuclease/exonuclease/phosphatase" evidence="1">
    <location>
        <begin position="1"/>
        <end position="246"/>
    </location>
</feature>
<evidence type="ECO:0000313" key="2">
    <source>
        <dbReference type="EMBL" id="MFD1846252.1"/>
    </source>
</evidence>
<dbReference type="Proteomes" id="UP001597307">
    <property type="component" value="Unassembled WGS sequence"/>
</dbReference>
<gene>
    <name evidence="2" type="ORF">ACFSFX_06525</name>
</gene>
<dbReference type="Pfam" id="PF03372">
    <property type="entry name" value="Exo_endo_phos"/>
    <property type="match status" value="1"/>
</dbReference>
<accession>A0ABW4Q6C5</accession>
<dbReference type="InterPro" id="IPR050410">
    <property type="entry name" value="CCR4/nocturin_mRNA_transcr"/>
</dbReference>
<reference evidence="3" key="1">
    <citation type="journal article" date="2019" name="Int. J. Syst. Evol. Microbiol.">
        <title>The Global Catalogue of Microorganisms (GCM) 10K type strain sequencing project: providing services to taxonomists for standard genome sequencing and annotation.</title>
        <authorList>
            <consortium name="The Broad Institute Genomics Platform"/>
            <consortium name="The Broad Institute Genome Sequencing Center for Infectious Disease"/>
            <person name="Wu L."/>
            <person name="Ma J."/>
        </authorList>
    </citation>
    <scope>NUCLEOTIDE SEQUENCE [LARGE SCALE GENOMIC DNA]</scope>
    <source>
        <strain evidence="3">JCM 11496</strain>
    </source>
</reference>
<dbReference type="EMBL" id="JBHUGA010000011">
    <property type="protein sequence ID" value="MFD1846252.1"/>
    <property type="molecule type" value="Genomic_DNA"/>
</dbReference>